<evidence type="ECO:0000313" key="8">
    <source>
        <dbReference type="Proteomes" id="UP001203761"/>
    </source>
</evidence>
<dbReference type="InterPro" id="IPR017853">
    <property type="entry name" value="GH"/>
</dbReference>
<feature type="region of interest" description="Disordered" evidence="5">
    <location>
        <begin position="1"/>
        <end position="22"/>
    </location>
</feature>
<evidence type="ECO:0000256" key="5">
    <source>
        <dbReference type="SAM" id="MobiDB-lite"/>
    </source>
</evidence>
<comment type="catalytic activity">
    <reaction evidence="4">
        <text>Hydrolysis of (1-&gt;4)-beta-linkages between N-acetylmuramic acid and N-acetyl-D-glucosamine residues in a peptidoglycan and between N-acetyl-D-glucosamine residues in chitodextrins.</text>
        <dbReference type="EC" id="3.2.1.17"/>
    </reaction>
</comment>
<comment type="caution">
    <text evidence="7">The sequence shown here is derived from an EMBL/GenBank/DDBJ whole genome shotgun (WGS) entry which is preliminary data.</text>
</comment>
<dbReference type="EMBL" id="JAKNCJ010000009">
    <property type="protein sequence ID" value="MCL6424221.1"/>
    <property type="molecule type" value="Genomic_DNA"/>
</dbReference>
<gene>
    <name evidence="7" type="ORF">Bequi_12670</name>
</gene>
<accession>A0ABT0R2V2</accession>
<organism evidence="7 8">
    <name type="scientific">Brachybacterium equifaecis</name>
    <dbReference type="NCBI Taxonomy" id="2910770"/>
    <lineage>
        <taxon>Bacteria</taxon>
        <taxon>Bacillati</taxon>
        <taxon>Actinomycetota</taxon>
        <taxon>Actinomycetes</taxon>
        <taxon>Micrococcales</taxon>
        <taxon>Dermabacteraceae</taxon>
        <taxon>Brachybacterium</taxon>
    </lineage>
</organism>
<dbReference type="PROSITE" id="PS00953">
    <property type="entry name" value="GLYCOSYL_HYDROL_F25_1"/>
    <property type="match status" value="1"/>
</dbReference>
<evidence type="ECO:0000256" key="4">
    <source>
        <dbReference type="RuleBase" id="RU361176"/>
    </source>
</evidence>
<reference evidence="7" key="1">
    <citation type="submission" date="2022-02" db="EMBL/GenBank/DDBJ databases">
        <authorList>
            <person name="Lee M."/>
            <person name="Kim S.-J."/>
            <person name="Jung M.-Y."/>
        </authorList>
    </citation>
    <scope>NUCLEOTIDE SEQUENCE</scope>
    <source>
        <strain evidence="7">JHP9</strain>
    </source>
</reference>
<dbReference type="PROSITE" id="PS51904">
    <property type="entry name" value="GLYCOSYL_HYDROL_F25_2"/>
    <property type="match status" value="1"/>
</dbReference>
<feature type="region of interest" description="Disordered" evidence="5">
    <location>
        <begin position="62"/>
        <end position="81"/>
    </location>
</feature>
<evidence type="ECO:0000256" key="1">
    <source>
        <dbReference type="ARBA" id="ARBA00010646"/>
    </source>
</evidence>
<name>A0ABT0R2V2_9MICO</name>
<evidence type="ECO:0000256" key="2">
    <source>
        <dbReference type="ARBA" id="ARBA00022801"/>
    </source>
</evidence>
<dbReference type="SUPFAM" id="SSF51445">
    <property type="entry name" value="(Trans)glycosidases"/>
    <property type="match status" value="1"/>
</dbReference>
<dbReference type="InterPro" id="IPR008270">
    <property type="entry name" value="Glyco_hydro_25_AS"/>
</dbReference>
<keyword evidence="8" id="KW-1185">Reference proteome</keyword>
<dbReference type="SMART" id="SM00641">
    <property type="entry name" value="Glyco_25"/>
    <property type="match status" value="1"/>
</dbReference>
<dbReference type="PANTHER" id="PTHR34135">
    <property type="entry name" value="LYSOZYME"/>
    <property type="match status" value="1"/>
</dbReference>
<dbReference type="InterPro" id="IPR018077">
    <property type="entry name" value="Glyco_hydro_fam25_subgr"/>
</dbReference>
<dbReference type="Gene3D" id="3.20.20.80">
    <property type="entry name" value="Glycosidases"/>
    <property type="match status" value="1"/>
</dbReference>
<sequence>MSISPPPGAHSRPSPRPRRFTREEVRRRQIIAVAGLGLVLLLAIGSCAALLGRGDPGAKAPGVLDPTATALGDPSPAPHRADDDAMVAPDVPTDAPALAQLPAGTVLEDGEVLGIDVANHQEQIDWKAVRADGVSVAYIKATEGSGYIDPEFADNWRGAKSAGVTPGAYHYFTLCSPGADQARDFLAAAPVDDSALPPALDLEFDGACDARPEAADAQAEVDAFIAIVEEAWGRRMVMYSSSDWRSHYGLPSAEGRPAWLYSDAGRPEYEWAVWQVRFDGSVDGIQTDVDIDVVRPEVLREHARIG</sequence>
<keyword evidence="6" id="KW-0812">Transmembrane</keyword>
<keyword evidence="2 4" id="KW-0378">Hydrolase</keyword>
<evidence type="ECO:0000313" key="7">
    <source>
        <dbReference type="EMBL" id="MCL6424221.1"/>
    </source>
</evidence>
<comment type="similarity">
    <text evidence="1 4">Belongs to the glycosyl hydrolase 25 family.</text>
</comment>
<keyword evidence="6" id="KW-1133">Transmembrane helix</keyword>
<dbReference type="RefSeq" id="WP_249738300.1">
    <property type="nucleotide sequence ID" value="NZ_JAKNCJ010000009.1"/>
</dbReference>
<proteinExistence type="inferred from homology"/>
<dbReference type="PANTHER" id="PTHR34135:SF2">
    <property type="entry name" value="LYSOZYME"/>
    <property type="match status" value="1"/>
</dbReference>
<keyword evidence="3 4" id="KW-0326">Glycosidase</keyword>
<protein>
    <recommendedName>
        <fullName evidence="4">Lysozyme</fullName>
        <ecNumber evidence="4">3.2.1.17</ecNumber>
    </recommendedName>
</protein>
<feature type="transmembrane region" description="Helical" evidence="6">
    <location>
        <begin position="30"/>
        <end position="51"/>
    </location>
</feature>
<dbReference type="Pfam" id="PF01183">
    <property type="entry name" value="Glyco_hydro_25"/>
    <property type="match status" value="1"/>
</dbReference>
<keyword evidence="6" id="KW-0472">Membrane</keyword>
<evidence type="ECO:0000256" key="3">
    <source>
        <dbReference type="ARBA" id="ARBA00023295"/>
    </source>
</evidence>
<dbReference type="InterPro" id="IPR002053">
    <property type="entry name" value="Glyco_hydro_25"/>
</dbReference>
<evidence type="ECO:0000256" key="6">
    <source>
        <dbReference type="SAM" id="Phobius"/>
    </source>
</evidence>
<dbReference type="EC" id="3.2.1.17" evidence="4"/>
<dbReference type="Proteomes" id="UP001203761">
    <property type="component" value="Unassembled WGS sequence"/>
</dbReference>